<feature type="compositionally biased region" description="Basic and acidic residues" evidence="1">
    <location>
        <begin position="122"/>
        <end position="135"/>
    </location>
</feature>
<feature type="region of interest" description="Disordered" evidence="1">
    <location>
        <begin position="50"/>
        <end position="135"/>
    </location>
</feature>
<feature type="compositionally biased region" description="Polar residues" evidence="1">
    <location>
        <begin position="54"/>
        <end position="63"/>
    </location>
</feature>
<reference evidence="3 4" key="1">
    <citation type="submission" date="2016-11" db="UniProtKB">
        <authorList>
            <consortium name="WormBaseParasite"/>
        </authorList>
    </citation>
    <scope>IDENTIFICATION</scope>
</reference>
<evidence type="ECO:0000313" key="3">
    <source>
        <dbReference type="WBParaSite" id="maker-uti_cns_0000002-snap-gene-1.30-mRNA-1"/>
    </source>
</evidence>
<dbReference type="Proteomes" id="UP000095280">
    <property type="component" value="Unplaced"/>
</dbReference>
<sequence length="135" mass="14900">MTTGQLATCLGPLLLFPSPDAARQMDPEILRLDRMSDVLKYILEIWTENKEGRGSTTSAASQSHRGRPVSAPNQAGVGQQQQTQHQPPQQQYRSSSMTRVPAGQSSSRRRFQLGPAGTRSVSCDRRSYHGEMDTV</sequence>
<dbReference type="WBParaSite" id="maker-uti_cns_0000002-snap-gene-1.30-mRNA-1">
    <property type="protein sequence ID" value="maker-uti_cns_0000002-snap-gene-1.30-mRNA-1"/>
    <property type="gene ID" value="maker-uti_cns_0000002-snap-gene-1.30"/>
</dbReference>
<organism evidence="2 3">
    <name type="scientific">Macrostomum lignano</name>
    <dbReference type="NCBI Taxonomy" id="282301"/>
    <lineage>
        <taxon>Eukaryota</taxon>
        <taxon>Metazoa</taxon>
        <taxon>Spiralia</taxon>
        <taxon>Lophotrochozoa</taxon>
        <taxon>Platyhelminthes</taxon>
        <taxon>Rhabditophora</taxon>
        <taxon>Macrostomorpha</taxon>
        <taxon>Macrostomida</taxon>
        <taxon>Macrostomidae</taxon>
        <taxon>Macrostomum</taxon>
    </lineage>
</organism>
<protein>
    <submittedName>
        <fullName evidence="3 4">Rho-GAP domain-containing protein</fullName>
    </submittedName>
</protein>
<dbReference type="WBParaSite" id="maker-uti_cns_0000150-snap-gene-1.66-mRNA-1">
    <property type="protein sequence ID" value="maker-uti_cns_0000150-snap-gene-1.66-mRNA-1"/>
    <property type="gene ID" value="maker-uti_cns_0000150-snap-gene-1.66"/>
</dbReference>
<feature type="compositionally biased region" description="Polar residues" evidence="1">
    <location>
        <begin position="92"/>
        <end position="106"/>
    </location>
</feature>
<feature type="compositionally biased region" description="Low complexity" evidence="1">
    <location>
        <begin position="79"/>
        <end position="91"/>
    </location>
</feature>
<proteinExistence type="predicted"/>
<keyword evidence="2" id="KW-1185">Reference proteome</keyword>
<dbReference type="AlphaFoldDB" id="A0A1I8FVB0"/>
<evidence type="ECO:0000313" key="2">
    <source>
        <dbReference type="Proteomes" id="UP000095280"/>
    </source>
</evidence>
<accession>A0A1I8FVB0</accession>
<name>A0A1I8FVB0_9PLAT</name>
<evidence type="ECO:0000313" key="4">
    <source>
        <dbReference type="WBParaSite" id="maker-uti_cns_0000150-snap-gene-1.66-mRNA-1"/>
    </source>
</evidence>
<evidence type="ECO:0000256" key="1">
    <source>
        <dbReference type="SAM" id="MobiDB-lite"/>
    </source>
</evidence>